<sequence>MIPILWAIGIVFFALLGLVAVGVMQGREWVQSTDLFFLDLVRNPAPSFGAWLDFVQFSTWFAQSKLIAPIALLIALWWVLQRRLALGLWFFSSVLLGEIALKILKHIFQRPRPATNGELYLAHGFSFPSGHALAAALFYGLLAFLLCFSKASTRAKTAGAVFLLFWIFLMMYDRVYLGVHYPTDVLGGFLLGMGWSCCSMGLYLWFHKF</sequence>
<dbReference type="SMART" id="SM00014">
    <property type="entry name" value="acidPPc"/>
    <property type="match status" value="1"/>
</dbReference>
<gene>
    <name evidence="3" type="ordered locus">HMU07280</name>
</gene>
<protein>
    <submittedName>
        <fullName evidence="3">Putative transmembrane acid phosphatase</fullName>
    </submittedName>
</protein>
<accession>D3UHL3</accession>
<feature type="transmembrane region" description="Helical" evidence="1">
    <location>
        <begin position="87"/>
        <end position="108"/>
    </location>
</feature>
<keyword evidence="1" id="KW-0472">Membrane</keyword>
<evidence type="ECO:0000259" key="2">
    <source>
        <dbReference type="SMART" id="SM00014"/>
    </source>
</evidence>
<proteinExistence type="predicted"/>
<evidence type="ECO:0000313" key="3">
    <source>
        <dbReference type="EMBL" id="CBG39985.1"/>
    </source>
</evidence>
<feature type="transmembrane region" description="Helical" evidence="1">
    <location>
        <begin position="128"/>
        <end position="148"/>
    </location>
</feature>
<dbReference type="InterPro" id="IPR000326">
    <property type="entry name" value="PAP2/HPO"/>
</dbReference>
<dbReference type="EMBL" id="FN555004">
    <property type="protein sequence ID" value="CBG39985.1"/>
    <property type="molecule type" value="Genomic_DNA"/>
</dbReference>
<reference evidence="3 4" key="1">
    <citation type="journal article" date="2010" name="BMC Genomics">
        <title>Comparative genomics and proteomics of Helicobacter mustelae, an ulcerogenic and carcinogenic gastric pathogen.</title>
        <authorList>
            <person name="O'Toole P.W."/>
            <person name="Snelling W.J."/>
            <person name="Canchaya C."/>
            <person name="Forde B.M."/>
            <person name="Hardie K.R."/>
            <person name="Josenhans C."/>
            <person name="Graham R.L.J."/>
            <person name="McMullan G."/>
            <person name="Parkhill J."/>
            <person name="Belda E."/>
            <person name="Bentley S.D."/>
        </authorList>
    </citation>
    <scope>NUCLEOTIDE SEQUENCE [LARGE SCALE GENOMIC DNA]</scope>
    <source>
        <strain evidence="4">ATCC 43772 / LMG 18044 / NCTC 12198 / 12198</strain>
    </source>
</reference>
<feature type="transmembrane region" description="Helical" evidence="1">
    <location>
        <begin position="60"/>
        <end position="80"/>
    </location>
</feature>
<dbReference type="PANTHER" id="PTHR14969">
    <property type="entry name" value="SPHINGOSINE-1-PHOSPHATE PHOSPHOHYDROLASE"/>
    <property type="match status" value="1"/>
</dbReference>
<organism evidence="3 4">
    <name type="scientific">Helicobacter mustelae (strain ATCC 43772 / CCUG 25715 / CIP 103759 / LMG 18044 / NCTC 12198 / R85-136P)</name>
    <name type="common">Campylobacter mustelae</name>
    <dbReference type="NCBI Taxonomy" id="679897"/>
    <lineage>
        <taxon>Bacteria</taxon>
        <taxon>Pseudomonadati</taxon>
        <taxon>Campylobacterota</taxon>
        <taxon>Epsilonproteobacteria</taxon>
        <taxon>Campylobacterales</taxon>
        <taxon>Helicobacteraceae</taxon>
        <taxon>Helicobacter</taxon>
    </lineage>
</organism>
<dbReference type="AlphaFoldDB" id="D3UHL3"/>
<dbReference type="STRING" id="679897.HMU07280"/>
<feature type="transmembrane region" description="Helical" evidence="1">
    <location>
        <begin position="160"/>
        <end position="179"/>
    </location>
</feature>
<dbReference type="InterPro" id="IPR036938">
    <property type="entry name" value="PAP2/HPO_sf"/>
</dbReference>
<keyword evidence="1" id="KW-1133">Transmembrane helix</keyword>
<dbReference type="HOGENOM" id="CLU_072573_3_3_7"/>
<feature type="domain" description="Phosphatidic acid phosphatase type 2/haloperoxidase" evidence="2">
    <location>
        <begin position="85"/>
        <end position="200"/>
    </location>
</feature>
<dbReference type="Gene3D" id="1.20.144.10">
    <property type="entry name" value="Phosphatidic acid phosphatase type 2/haloperoxidase"/>
    <property type="match status" value="2"/>
</dbReference>
<evidence type="ECO:0000256" key="1">
    <source>
        <dbReference type="SAM" id="Phobius"/>
    </source>
</evidence>
<evidence type="ECO:0000313" key="4">
    <source>
        <dbReference type="Proteomes" id="UP000001522"/>
    </source>
</evidence>
<dbReference type="eggNOG" id="COG0671">
    <property type="taxonomic scope" value="Bacteria"/>
</dbReference>
<dbReference type="SUPFAM" id="SSF48317">
    <property type="entry name" value="Acid phosphatase/Vanadium-dependent haloperoxidase"/>
    <property type="match status" value="1"/>
</dbReference>
<dbReference type="PANTHER" id="PTHR14969:SF13">
    <property type="entry name" value="AT30094P"/>
    <property type="match status" value="1"/>
</dbReference>
<feature type="transmembrane region" description="Helical" evidence="1">
    <location>
        <begin position="185"/>
        <end position="206"/>
    </location>
</feature>
<keyword evidence="4" id="KW-1185">Reference proteome</keyword>
<name>D3UHL3_HELM1</name>
<dbReference type="CDD" id="cd03392">
    <property type="entry name" value="PAP2_like_2"/>
    <property type="match status" value="1"/>
</dbReference>
<dbReference type="Proteomes" id="UP000001522">
    <property type="component" value="Chromosome"/>
</dbReference>
<keyword evidence="1 3" id="KW-0812">Transmembrane</keyword>
<dbReference type="Pfam" id="PF01569">
    <property type="entry name" value="PAP2"/>
    <property type="match status" value="1"/>
</dbReference>
<dbReference type="KEGG" id="hms:HMU07280"/>